<organism evidence="1 2">
    <name type="scientific">Larinioides sclopetarius</name>
    <dbReference type="NCBI Taxonomy" id="280406"/>
    <lineage>
        <taxon>Eukaryota</taxon>
        <taxon>Metazoa</taxon>
        <taxon>Ecdysozoa</taxon>
        <taxon>Arthropoda</taxon>
        <taxon>Chelicerata</taxon>
        <taxon>Arachnida</taxon>
        <taxon>Araneae</taxon>
        <taxon>Araneomorphae</taxon>
        <taxon>Entelegynae</taxon>
        <taxon>Araneoidea</taxon>
        <taxon>Araneidae</taxon>
        <taxon>Larinioides</taxon>
    </lineage>
</organism>
<protein>
    <submittedName>
        <fullName evidence="1">Uncharacterized protein</fullName>
    </submittedName>
</protein>
<dbReference type="AlphaFoldDB" id="A0AAV2BE18"/>
<dbReference type="EMBL" id="CAXIEN010000336">
    <property type="protein sequence ID" value="CAL1293879.1"/>
    <property type="molecule type" value="Genomic_DNA"/>
</dbReference>
<reference evidence="1 2" key="1">
    <citation type="submission" date="2024-04" db="EMBL/GenBank/DDBJ databases">
        <authorList>
            <person name="Rising A."/>
            <person name="Reimegard J."/>
            <person name="Sonavane S."/>
            <person name="Akerstrom W."/>
            <person name="Nylinder S."/>
            <person name="Hedman E."/>
            <person name="Kallberg Y."/>
        </authorList>
    </citation>
    <scope>NUCLEOTIDE SEQUENCE [LARGE SCALE GENOMIC DNA]</scope>
</reference>
<dbReference type="Proteomes" id="UP001497382">
    <property type="component" value="Unassembled WGS sequence"/>
</dbReference>
<keyword evidence="2" id="KW-1185">Reference proteome</keyword>
<evidence type="ECO:0000313" key="2">
    <source>
        <dbReference type="Proteomes" id="UP001497382"/>
    </source>
</evidence>
<comment type="caution">
    <text evidence="1">The sequence shown here is derived from an EMBL/GenBank/DDBJ whole genome shotgun (WGS) entry which is preliminary data.</text>
</comment>
<proteinExistence type="predicted"/>
<sequence length="18" mass="1849">MRSVSPNGRSRSGSRTGG</sequence>
<accession>A0AAV2BE18</accession>
<evidence type="ECO:0000313" key="1">
    <source>
        <dbReference type="EMBL" id="CAL1293879.1"/>
    </source>
</evidence>
<gene>
    <name evidence="1" type="ORF">LARSCL_LOCUS18459</name>
</gene>
<name>A0AAV2BE18_9ARAC</name>